<feature type="transmembrane region" description="Helical" evidence="6">
    <location>
        <begin position="171"/>
        <end position="199"/>
    </location>
</feature>
<evidence type="ECO:0000256" key="4">
    <source>
        <dbReference type="ARBA" id="ARBA00022989"/>
    </source>
</evidence>
<keyword evidence="4 6" id="KW-1133">Transmembrane helix</keyword>
<protein>
    <recommendedName>
        <fullName evidence="10">Serine incorporator</fullName>
    </recommendedName>
</protein>
<dbReference type="GeneID" id="112288232"/>
<evidence type="ECO:0000256" key="5">
    <source>
        <dbReference type="ARBA" id="ARBA00023136"/>
    </source>
</evidence>
<feature type="transmembrane region" description="Helical" evidence="6">
    <location>
        <begin position="362"/>
        <end position="382"/>
    </location>
</feature>
<dbReference type="PANTHER" id="PTHR10383">
    <property type="entry name" value="SERINE INCORPORATOR"/>
    <property type="match status" value="1"/>
</dbReference>
<evidence type="ECO:0008006" key="10">
    <source>
        <dbReference type="Google" id="ProtNLM"/>
    </source>
</evidence>
<evidence type="ECO:0000313" key="7">
    <source>
        <dbReference type="EMBL" id="PNR45224.1"/>
    </source>
</evidence>
<sequence length="388" mass="43762">MCLTECLAASCCLCQSCTGSCRMAARYMYGLLFLLSNILAWIVRDYSLKKYHLFHYLKGCRSSLDCVGSDGVLRLSFGCFMFFSFMFLTTVGTSSTKDPRDSWHSGWWPIKTLGWAALMVMPFLIPPHYIAIYGEIARFGAGIFLVIQLVSFINFIYFWNEEWLNEKYEHIWRVPMILVSAVCFMASLFTIGVMIAWFVTSKDCKLNVFFISSTLCLVLFTTLLSVNSKVNAGLLTSGLMAVYIVFLCWSAIMSEPLSSTCRIHPHPSGGKYDWLTIVEFVVGFGAISLATFTTGVHFRSFSLPLKAAGADEGQVQYCYGVFHFVFAIGAMYFAMLLVGWSSHHTIHKWSIDMGWTGVWVKIANEWLAAGVYVWSMVAPLVLKNRNFS</sequence>
<dbReference type="EMBL" id="ABEU02000011">
    <property type="protein sequence ID" value="PNR45224.1"/>
    <property type="molecule type" value="Genomic_DNA"/>
</dbReference>
<feature type="transmembrane region" description="Helical" evidence="6">
    <location>
        <begin position="206"/>
        <end position="226"/>
    </location>
</feature>
<dbReference type="Gramene" id="Pp3c11_13680V3.1">
    <property type="protein sequence ID" value="Pp3c11_13680V3.1"/>
    <property type="gene ID" value="Pp3c11_13680"/>
</dbReference>
<reference evidence="8" key="3">
    <citation type="submission" date="2020-12" db="UniProtKB">
        <authorList>
            <consortium name="EnsemblPlants"/>
        </authorList>
    </citation>
    <scope>IDENTIFICATION</scope>
</reference>
<keyword evidence="5 6" id="KW-0472">Membrane</keyword>
<gene>
    <name evidence="8" type="primary">LOC112288232</name>
    <name evidence="7" type="ORF">PHYPA_014995</name>
</gene>
<dbReference type="Gramene" id="Pp3c11_13680V3.4">
    <property type="protein sequence ID" value="Pp3c11_13680V3.4"/>
    <property type="gene ID" value="Pp3c11_13680"/>
</dbReference>
<dbReference type="PaxDb" id="3218-PP1S11_178V6.1"/>
<feature type="transmembrane region" description="Helical" evidence="6">
    <location>
        <begin position="274"/>
        <end position="299"/>
    </location>
</feature>
<keyword evidence="9" id="KW-1185">Reference proteome</keyword>
<evidence type="ECO:0000256" key="3">
    <source>
        <dbReference type="ARBA" id="ARBA00022692"/>
    </source>
</evidence>
<feature type="transmembrane region" description="Helical" evidence="6">
    <location>
        <begin position="232"/>
        <end position="253"/>
    </location>
</feature>
<comment type="similarity">
    <text evidence="2">Belongs to the TDE1 family.</text>
</comment>
<reference evidence="7 9" key="2">
    <citation type="journal article" date="2018" name="Plant J.">
        <title>The Physcomitrella patens chromosome-scale assembly reveals moss genome structure and evolution.</title>
        <authorList>
            <person name="Lang D."/>
            <person name="Ullrich K.K."/>
            <person name="Murat F."/>
            <person name="Fuchs J."/>
            <person name="Jenkins J."/>
            <person name="Haas F.B."/>
            <person name="Piednoel M."/>
            <person name="Gundlach H."/>
            <person name="Van Bel M."/>
            <person name="Meyberg R."/>
            <person name="Vives C."/>
            <person name="Morata J."/>
            <person name="Symeonidi A."/>
            <person name="Hiss M."/>
            <person name="Muchero W."/>
            <person name="Kamisugi Y."/>
            <person name="Saleh O."/>
            <person name="Blanc G."/>
            <person name="Decker E.L."/>
            <person name="van Gessel N."/>
            <person name="Grimwood J."/>
            <person name="Hayes R.D."/>
            <person name="Graham S.W."/>
            <person name="Gunter L.E."/>
            <person name="McDaniel S.F."/>
            <person name="Hoernstein S.N.W."/>
            <person name="Larsson A."/>
            <person name="Li F.W."/>
            <person name="Perroud P.F."/>
            <person name="Phillips J."/>
            <person name="Ranjan P."/>
            <person name="Rokshar D.S."/>
            <person name="Rothfels C.J."/>
            <person name="Schneider L."/>
            <person name="Shu S."/>
            <person name="Stevenson D.W."/>
            <person name="Thummler F."/>
            <person name="Tillich M."/>
            <person name="Villarreal Aguilar J.C."/>
            <person name="Widiez T."/>
            <person name="Wong G.K."/>
            <person name="Wymore A."/>
            <person name="Zhang Y."/>
            <person name="Zimmer A.D."/>
            <person name="Quatrano R.S."/>
            <person name="Mayer K.F.X."/>
            <person name="Goodstein D."/>
            <person name="Casacuberta J.M."/>
            <person name="Vandepoele K."/>
            <person name="Reski R."/>
            <person name="Cuming A.C."/>
            <person name="Tuskan G.A."/>
            <person name="Maumus F."/>
            <person name="Salse J."/>
            <person name="Schmutz J."/>
            <person name="Rensing S.A."/>
        </authorList>
    </citation>
    <scope>NUCLEOTIDE SEQUENCE [LARGE SCALE GENOMIC DNA]</scope>
    <source>
        <strain evidence="8 9">cv. Gransden 2004</strain>
    </source>
</reference>
<reference evidence="7 9" key="1">
    <citation type="journal article" date="2008" name="Science">
        <title>The Physcomitrella genome reveals evolutionary insights into the conquest of land by plants.</title>
        <authorList>
            <person name="Rensing S."/>
            <person name="Lang D."/>
            <person name="Zimmer A."/>
            <person name="Terry A."/>
            <person name="Salamov A."/>
            <person name="Shapiro H."/>
            <person name="Nishiyama T."/>
            <person name="Perroud P.-F."/>
            <person name="Lindquist E."/>
            <person name="Kamisugi Y."/>
            <person name="Tanahashi T."/>
            <person name="Sakakibara K."/>
            <person name="Fujita T."/>
            <person name="Oishi K."/>
            <person name="Shin-I T."/>
            <person name="Kuroki Y."/>
            <person name="Toyoda A."/>
            <person name="Suzuki Y."/>
            <person name="Hashimoto A."/>
            <person name="Yamaguchi K."/>
            <person name="Sugano A."/>
            <person name="Kohara Y."/>
            <person name="Fujiyama A."/>
            <person name="Anterola A."/>
            <person name="Aoki S."/>
            <person name="Ashton N."/>
            <person name="Barbazuk W.B."/>
            <person name="Barker E."/>
            <person name="Bennetzen J."/>
            <person name="Bezanilla M."/>
            <person name="Blankenship R."/>
            <person name="Cho S.H."/>
            <person name="Dutcher S."/>
            <person name="Estelle M."/>
            <person name="Fawcett J.A."/>
            <person name="Gundlach H."/>
            <person name="Hanada K."/>
            <person name="Heyl A."/>
            <person name="Hicks K.A."/>
            <person name="Hugh J."/>
            <person name="Lohr M."/>
            <person name="Mayer K."/>
            <person name="Melkozernov A."/>
            <person name="Murata T."/>
            <person name="Nelson D."/>
            <person name="Pils B."/>
            <person name="Prigge M."/>
            <person name="Reiss B."/>
            <person name="Renner T."/>
            <person name="Rombauts S."/>
            <person name="Rushton P."/>
            <person name="Sanderfoot A."/>
            <person name="Schween G."/>
            <person name="Shiu S.-H."/>
            <person name="Stueber K."/>
            <person name="Theodoulou F.L."/>
            <person name="Tu H."/>
            <person name="Van de Peer Y."/>
            <person name="Verrier P.J."/>
            <person name="Waters E."/>
            <person name="Wood A."/>
            <person name="Yang L."/>
            <person name="Cove D."/>
            <person name="Cuming A."/>
            <person name="Hasebe M."/>
            <person name="Lucas S."/>
            <person name="Mishler D.B."/>
            <person name="Reski R."/>
            <person name="Grigoriev I."/>
            <person name="Quatrano R.S."/>
            <person name="Boore J.L."/>
        </authorList>
    </citation>
    <scope>NUCLEOTIDE SEQUENCE [LARGE SCALE GENOMIC DNA]</scope>
    <source>
        <strain evidence="8 9">cv. Gransden 2004</strain>
    </source>
</reference>
<keyword evidence="3 6" id="KW-0812">Transmembrane</keyword>
<dbReference type="EnsemblPlants" id="Pp3c11_13680V3.4">
    <property type="protein sequence ID" value="Pp3c11_13680V3.4"/>
    <property type="gene ID" value="Pp3c11_13680"/>
</dbReference>
<evidence type="ECO:0000256" key="1">
    <source>
        <dbReference type="ARBA" id="ARBA00004141"/>
    </source>
</evidence>
<feature type="transmembrane region" description="Helical" evidence="6">
    <location>
        <begin position="112"/>
        <end position="132"/>
    </location>
</feature>
<dbReference type="Proteomes" id="UP000006727">
    <property type="component" value="Chromosome 11"/>
</dbReference>
<organism evidence="7">
    <name type="scientific">Physcomitrium patens</name>
    <name type="common">Spreading-leaved earth moss</name>
    <name type="synonym">Physcomitrella patens</name>
    <dbReference type="NCBI Taxonomy" id="3218"/>
    <lineage>
        <taxon>Eukaryota</taxon>
        <taxon>Viridiplantae</taxon>
        <taxon>Streptophyta</taxon>
        <taxon>Embryophyta</taxon>
        <taxon>Bryophyta</taxon>
        <taxon>Bryophytina</taxon>
        <taxon>Bryopsida</taxon>
        <taxon>Funariidae</taxon>
        <taxon>Funariales</taxon>
        <taxon>Funariaceae</taxon>
        <taxon>Physcomitrium</taxon>
    </lineage>
</organism>
<dbReference type="Pfam" id="PF03348">
    <property type="entry name" value="Serinc"/>
    <property type="match status" value="2"/>
</dbReference>
<evidence type="ECO:0000313" key="9">
    <source>
        <dbReference type="Proteomes" id="UP000006727"/>
    </source>
</evidence>
<feature type="transmembrane region" description="Helical" evidence="6">
    <location>
        <begin position="71"/>
        <end position="92"/>
    </location>
</feature>
<proteinExistence type="inferred from homology"/>
<evidence type="ECO:0000313" key="8">
    <source>
        <dbReference type="EnsemblPlants" id="Pp3c11_13680V3.1"/>
    </source>
</evidence>
<evidence type="ECO:0000256" key="2">
    <source>
        <dbReference type="ARBA" id="ARBA00006665"/>
    </source>
</evidence>
<accession>A0A2K1JUL8</accession>
<feature type="transmembrane region" description="Helical" evidence="6">
    <location>
        <begin position="319"/>
        <end position="341"/>
    </location>
</feature>
<feature type="transmembrane region" description="Helical" evidence="6">
    <location>
        <begin position="24"/>
        <end position="43"/>
    </location>
</feature>
<dbReference type="STRING" id="3218.A0A2K1JUL8"/>
<dbReference type="InterPro" id="IPR005016">
    <property type="entry name" value="TDE1/TMS"/>
</dbReference>
<name>A0A2K1JUL8_PHYPA</name>
<dbReference type="RefSeq" id="XP_024387992.1">
    <property type="nucleotide sequence ID" value="XM_024532224.2"/>
</dbReference>
<dbReference type="PANTHER" id="PTHR10383:SF63">
    <property type="entry name" value="OS01G0179800 PROTEIN"/>
    <property type="match status" value="1"/>
</dbReference>
<dbReference type="EnsemblPlants" id="Pp3c11_13680V3.1">
    <property type="protein sequence ID" value="Pp3c11_13680V3.1"/>
    <property type="gene ID" value="Pp3c11_13680"/>
</dbReference>
<dbReference type="GO" id="GO:0016020">
    <property type="term" value="C:membrane"/>
    <property type="evidence" value="ECO:0000318"/>
    <property type="project" value="GO_Central"/>
</dbReference>
<feature type="transmembrane region" description="Helical" evidence="6">
    <location>
        <begin position="139"/>
        <end position="159"/>
    </location>
</feature>
<dbReference type="AlphaFoldDB" id="A0A2K1JUL8"/>
<evidence type="ECO:0000256" key="6">
    <source>
        <dbReference type="SAM" id="Phobius"/>
    </source>
</evidence>
<comment type="subcellular location">
    <subcellularLocation>
        <location evidence="1">Membrane</location>
        <topology evidence="1">Multi-pass membrane protein</topology>
    </subcellularLocation>
</comment>